<evidence type="ECO:0000313" key="1">
    <source>
        <dbReference type="EMBL" id="OGM11332.1"/>
    </source>
</evidence>
<dbReference type="AlphaFoldDB" id="A0A1F7X8G2"/>
<accession>A0A1F7X8G2</accession>
<name>A0A1F7X8G2_9BACT</name>
<gene>
    <name evidence="1" type="ORF">A2W13_03660</name>
</gene>
<protein>
    <recommendedName>
        <fullName evidence="3">Bacterial toxin RNase RnlA/LsoA DBD domain-containing protein</fullName>
    </recommendedName>
</protein>
<proteinExistence type="predicted"/>
<dbReference type="EMBL" id="MGFT01000026">
    <property type="protein sequence ID" value="OGM11332.1"/>
    <property type="molecule type" value="Genomic_DNA"/>
</dbReference>
<dbReference type="Gene3D" id="6.10.250.2650">
    <property type="match status" value="1"/>
</dbReference>
<dbReference type="Proteomes" id="UP000178533">
    <property type="component" value="Unassembled WGS sequence"/>
</dbReference>
<organism evidence="1 2">
    <name type="scientific">Candidatus Woesebacteria bacterium RBG_16_36_11</name>
    <dbReference type="NCBI Taxonomy" id="1802481"/>
    <lineage>
        <taxon>Bacteria</taxon>
        <taxon>Candidatus Woeseibacteriota</taxon>
    </lineage>
</organism>
<comment type="caution">
    <text evidence="1">The sequence shown here is derived from an EMBL/GenBank/DDBJ whole genome shotgun (WGS) entry which is preliminary data.</text>
</comment>
<evidence type="ECO:0000313" key="2">
    <source>
        <dbReference type="Proteomes" id="UP000178533"/>
    </source>
</evidence>
<sequence>MDENLDKKAWWNYVHDDIRELLTQTLLLLKTADKWESQTSETLGRGSIIKNHFHDYSFIVFPAAKAYEGFLKNLFFDLGFITHDDFYGKRFRIGKALNPALEKEYREKEGVYDKLVNFSGRKELADNLWDTWRQCRNVLFHWFPNEKNAIDLEEAKNRVMMVVASIDLAYGECKSKKRNNFK</sequence>
<evidence type="ECO:0008006" key="3">
    <source>
        <dbReference type="Google" id="ProtNLM"/>
    </source>
</evidence>
<reference evidence="1 2" key="1">
    <citation type="journal article" date="2016" name="Nat. Commun.">
        <title>Thousands of microbial genomes shed light on interconnected biogeochemical processes in an aquifer system.</title>
        <authorList>
            <person name="Anantharaman K."/>
            <person name="Brown C.T."/>
            <person name="Hug L.A."/>
            <person name="Sharon I."/>
            <person name="Castelle C.J."/>
            <person name="Probst A.J."/>
            <person name="Thomas B.C."/>
            <person name="Singh A."/>
            <person name="Wilkins M.J."/>
            <person name="Karaoz U."/>
            <person name="Brodie E.L."/>
            <person name="Williams K.H."/>
            <person name="Hubbard S.S."/>
            <person name="Banfield J.F."/>
        </authorList>
    </citation>
    <scope>NUCLEOTIDE SEQUENCE [LARGE SCALE GENOMIC DNA]</scope>
</reference>